<dbReference type="InterPro" id="IPR050109">
    <property type="entry name" value="HTH-type_TetR-like_transc_reg"/>
</dbReference>
<evidence type="ECO:0000313" key="7">
    <source>
        <dbReference type="Proteomes" id="UP001523216"/>
    </source>
</evidence>
<keyword evidence="2 4" id="KW-0238">DNA-binding</keyword>
<evidence type="ECO:0000313" key="6">
    <source>
        <dbReference type="EMBL" id="MCM4080194.1"/>
    </source>
</evidence>
<dbReference type="EMBL" id="JAMQOL010000030">
    <property type="protein sequence ID" value="MCM4080194.1"/>
    <property type="molecule type" value="Genomic_DNA"/>
</dbReference>
<sequence>MSVQAGPRRRLEPDARRAQILSVAVRLFGERGYADVSTTDVARGAGVARGLVNHYFGTKKDLYLEVIRVMLTVPGVAIAGLPEGDLPTRIDAIVTWFLDVVSRHSRSWLAAITAGGMAGDTDVDRVIAEAIDAAADAVLHAVGHPAPGPAPHAMARSYVGLAVSTASEWLQRGVLTRAQVHRLLAATLLTMVEQVFPDA</sequence>
<dbReference type="Gene3D" id="1.10.357.10">
    <property type="entry name" value="Tetracycline Repressor, domain 2"/>
    <property type="match status" value="1"/>
</dbReference>
<dbReference type="RefSeq" id="WP_251799998.1">
    <property type="nucleotide sequence ID" value="NZ_JAMQOL010000030.1"/>
</dbReference>
<dbReference type="Pfam" id="PF00440">
    <property type="entry name" value="TetR_N"/>
    <property type="match status" value="1"/>
</dbReference>
<dbReference type="Pfam" id="PF21943">
    <property type="entry name" value="TetR_C_46"/>
    <property type="match status" value="1"/>
</dbReference>
<organism evidence="6 7">
    <name type="scientific">Paractinoplanes hotanensis</name>
    <dbReference type="NCBI Taxonomy" id="2906497"/>
    <lineage>
        <taxon>Bacteria</taxon>
        <taxon>Bacillati</taxon>
        <taxon>Actinomycetota</taxon>
        <taxon>Actinomycetes</taxon>
        <taxon>Micromonosporales</taxon>
        <taxon>Micromonosporaceae</taxon>
        <taxon>Paractinoplanes</taxon>
    </lineage>
</organism>
<dbReference type="PANTHER" id="PTHR30055">
    <property type="entry name" value="HTH-TYPE TRANSCRIPTIONAL REGULATOR RUTR"/>
    <property type="match status" value="1"/>
</dbReference>
<dbReference type="InterPro" id="IPR023772">
    <property type="entry name" value="DNA-bd_HTH_TetR-type_CS"/>
</dbReference>
<evidence type="ECO:0000256" key="4">
    <source>
        <dbReference type="PROSITE-ProRule" id="PRU00335"/>
    </source>
</evidence>
<keyword evidence="1" id="KW-0805">Transcription regulation</keyword>
<keyword evidence="7" id="KW-1185">Reference proteome</keyword>
<name>A0ABT0Y4F7_9ACTN</name>
<feature type="DNA-binding region" description="H-T-H motif" evidence="4">
    <location>
        <begin position="37"/>
        <end position="56"/>
    </location>
</feature>
<protein>
    <submittedName>
        <fullName evidence="6">TetR/AcrR family transcriptional regulator</fullName>
    </submittedName>
</protein>
<evidence type="ECO:0000256" key="3">
    <source>
        <dbReference type="ARBA" id="ARBA00023163"/>
    </source>
</evidence>
<evidence type="ECO:0000256" key="1">
    <source>
        <dbReference type="ARBA" id="ARBA00023015"/>
    </source>
</evidence>
<evidence type="ECO:0000259" key="5">
    <source>
        <dbReference type="PROSITE" id="PS50977"/>
    </source>
</evidence>
<dbReference type="Proteomes" id="UP001523216">
    <property type="component" value="Unassembled WGS sequence"/>
</dbReference>
<dbReference type="InterPro" id="IPR054129">
    <property type="entry name" value="DesT_TetR_C"/>
</dbReference>
<dbReference type="PROSITE" id="PS01081">
    <property type="entry name" value="HTH_TETR_1"/>
    <property type="match status" value="1"/>
</dbReference>
<dbReference type="InterPro" id="IPR009057">
    <property type="entry name" value="Homeodomain-like_sf"/>
</dbReference>
<dbReference type="InterPro" id="IPR001647">
    <property type="entry name" value="HTH_TetR"/>
</dbReference>
<comment type="caution">
    <text evidence="6">The sequence shown here is derived from an EMBL/GenBank/DDBJ whole genome shotgun (WGS) entry which is preliminary data.</text>
</comment>
<gene>
    <name evidence="6" type="ORF">LXN57_21685</name>
</gene>
<dbReference type="PROSITE" id="PS50977">
    <property type="entry name" value="HTH_TETR_2"/>
    <property type="match status" value="1"/>
</dbReference>
<reference evidence="6 7" key="1">
    <citation type="submission" date="2022-06" db="EMBL/GenBank/DDBJ databases">
        <title>Actinoplanes abujensis sp. nov., isolated from Nigerian arid soil.</title>
        <authorList>
            <person name="Ding P."/>
        </authorList>
    </citation>
    <scope>NUCLEOTIDE SEQUENCE [LARGE SCALE GENOMIC DNA]</scope>
    <source>
        <strain evidence="7">TRM88002</strain>
    </source>
</reference>
<proteinExistence type="predicted"/>
<feature type="domain" description="HTH tetR-type" evidence="5">
    <location>
        <begin position="14"/>
        <end position="74"/>
    </location>
</feature>
<dbReference type="PRINTS" id="PR00455">
    <property type="entry name" value="HTHTETR"/>
</dbReference>
<evidence type="ECO:0000256" key="2">
    <source>
        <dbReference type="ARBA" id="ARBA00023125"/>
    </source>
</evidence>
<accession>A0ABT0Y4F7</accession>
<dbReference type="PANTHER" id="PTHR30055:SF234">
    <property type="entry name" value="HTH-TYPE TRANSCRIPTIONAL REGULATOR BETI"/>
    <property type="match status" value="1"/>
</dbReference>
<dbReference type="SUPFAM" id="SSF46689">
    <property type="entry name" value="Homeodomain-like"/>
    <property type="match status" value="1"/>
</dbReference>
<keyword evidence="3" id="KW-0804">Transcription</keyword>